<proteinExistence type="predicted"/>
<evidence type="ECO:0000256" key="1">
    <source>
        <dbReference type="SAM" id="Phobius"/>
    </source>
</evidence>
<dbReference type="Proteomes" id="UP000316238">
    <property type="component" value="Unassembled WGS sequence"/>
</dbReference>
<evidence type="ECO:0000259" key="2">
    <source>
        <dbReference type="Pfam" id="PF13612"/>
    </source>
</evidence>
<dbReference type="NCBIfam" id="NF033520">
    <property type="entry name" value="transpos_IS982"/>
    <property type="match status" value="1"/>
</dbReference>
<keyword evidence="1" id="KW-1133">Transmembrane helix</keyword>
<protein>
    <submittedName>
        <fullName evidence="3">Transposase DDE domain-containing protein</fullName>
    </submittedName>
</protein>
<organism evidence="3 4">
    <name type="scientific">Candidatus Electronema aureum</name>
    <dbReference type="NCBI Taxonomy" id="2005002"/>
    <lineage>
        <taxon>Bacteria</taxon>
        <taxon>Pseudomonadati</taxon>
        <taxon>Thermodesulfobacteriota</taxon>
        <taxon>Desulfobulbia</taxon>
        <taxon>Desulfobulbales</taxon>
        <taxon>Desulfobulbaceae</taxon>
        <taxon>Candidatus Electronema</taxon>
    </lineage>
</organism>
<keyword evidence="4" id="KW-1185">Reference proteome</keyword>
<evidence type="ECO:0000313" key="4">
    <source>
        <dbReference type="Proteomes" id="UP000316238"/>
    </source>
</evidence>
<reference evidence="3" key="1">
    <citation type="submission" date="2017-07" db="EMBL/GenBank/DDBJ databases">
        <title>The cable genome - Insights into the physiology and evolution of filamentous bacteria capable of sulfide oxidation via long distance electron transfer.</title>
        <authorList>
            <person name="Thorup C."/>
            <person name="Bjerg J.T."/>
            <person name="Schreiber L."/>
            <person name="Nielsen L.P."/>
            <person name="Kjeldsen K.U."/>
            <person name="Boesen T."/>
            <person name="Boggild A."/>
            <person name="Meysman F."/>
            <person name="Geelhoed J."/>
            <person name="Schramm A."/>
        </authorList>
    </citation>
    <scope>NUCLEOTIDE SEQUENCE [LARGE SCALE GENOMIC DNA]</scope>
    <source>
        <strain evidence="3">GS</strain>
    </source>
</reference>
<dbReference type="EMBL" id="NQJD01000012">
    <property type="protein sequence ID" value="TAA75027.1"/>
    <property type="molecule type" value="Genomic_DNA"/>
</dbReference>
<keyword evidence="1" id="KW-0812">Transmembrane</keyword>
<sequence>MDKHRASGLFICAERMSNNSNPEFSDAEVLTVYLWGIMNGHRKVKPSYEYVRNHLKEWFPKLRAYATYIQRLNRLPQVFAGLLSLIQNDFAPLPDAGYVHLIDSMPIMTANARRSSRAKVSREINDKGYNSVKETYFCGLKLHIFAVRRNGRLPLPDYIGITPASTADINVLKEIADDLHDTSVYADKAYVSNALKQRLEEQNTSLNTPFKRKKGQKLSVMDEILSSAVSMVRQPIESLFNWIDEKTGIQTASKVRSTQGLLVHVYGKLAAAMLLLTVAAYSYFQLLIRINNTFHLMCNSF</sequence>
<feature type="domain" description="Transposase DDE" evidence="2">
    <location>
        <begin position="99"/>
        <end position="232"/>
    </location>
</feature>
<name>A0A521G1Y0_9BACT</name>
<evidence type="ECO:0000313" key="3">
    <source>
        <dbReference type="EMBL" id="TAA75027.1"/>
    </source>
</evidence>
<feature type="transmembrane region" description="Helical" evidence="1">
    <location>
        <begin position="265"/>
        <end position="284"/>
    </location>
</feature>
<accession>A0A521G1Y0</accession>
<keyword evidence="1" id="KW-0472">Membrane</keyword>
<comment type="caution">
    <text evidence="3">The sequence shown here is derived from an EMBL/GenBank/DDBJ whole genome shotgun (WGS) entry which is preliminary data.</text>
</comment>
<dbReference type="Pfam" id="PF13612">
    <property type="entry name" value="DDE_Tnp_1_3"/>
    <property type="match status" value="1"/>
</dbReference>
<gene>
    <name evidence="3" type="ORF">CDV28_1121</name>
</gene>
<dbReference type="InterPro" id="IPR025668">
    <property type="entry name" value="Tnp_DDE_dom"/>
</dbReference>
<dbReference type="AlphaFoldDB" id="A0A521G1Y0"/>